<accession>A0A8H7AMK4</accession>
<protein>
    <submittedName>
        <fullName evidence="1">Uncharacterized protein</fullName>
    </submittedName>
</protein>
<dbReference type="EMBL" id="JAACFV010000016">
    <property type="protein sequence ID" value="KAF7511848.1"/>
    <property type="molecule type" value="Genomic_DNA"/>
</dbReference>
<gene>
    <name evidence="1" type="ORF">GJ744_003081</name>
</gene>
<proteinExistence type="predicted"/>
<evidence type="ECO:0000313" key="1">
    <source>
        <dbReference type="EMBL" id="KAF7511848.1"/>
    </source>
</evidence>
<name>A0A8H7AMK4_9EURO</name>
<dbReference type="Proteomes" id="UP000606974">
    <property type="component" value="Unassembled WGS sequence"/>
</dbReference>
<dbReference type="AlphaFoldDB" id="A0A8H7AMK4"/>
<sequence length="103" mass="10848">MTLARTGCGIRRGWLWRSSRCIATSTGSFRPTSEDSSNFALSIGEIKGFCILSGDGVGVDIHLIDPSSLDVVVFDLGNLIVKVIVAALTQRAMLAEFTAATGG</sequence>
<reference evidence="1" key="1">
    <citation type="submission" date="2020-02" db="EMBL/GenBank/DDBJ databases">
        <authorList>
            <person name="Palmer J.M."/>
        </authorList>
    </citation>
    <scope>NUCLEOTIDE SEQUENCE</scope>
    <source>
        <strain evidence="1">EPUS1.4</strain>
        <tissue evidence="1">Thallus</tissue>
    </source>
</reference>
<comment type="caution">
    <text evidence="1">The sequence shown here is derived from an EMBL/GenBank/DDBJ whole genome shotgun (WGS) entry which is preliminary data.</text>
</comment>
<organism evidence="1 2">
    <name type="scientific">Endocarpon pusillum</name>
    <dbReference type="NCBI Taxonomy" id="364733"/>
    <lineage>
        <taxon>Eukaryota</taxon>
        <taxon>Fungi</taxon>
        <taxon>Dikarya</taxon>
        <taxon>Ascomycota</taxon>
        <taxon>Pezizomycotina</taxon>
        <taxon>Eurotiomycetes</taxon>
        <taxon>Chaetothyriomycetidae</taxon>
        <taxon>Verrucariales</taxon>
        <taxon>Verrucariaceae</taxon>
        <taxon>Endocarpon</taxon>
    </lineage>
</organism>
<evidence type="ECO:0000313" key="2">
    <source>
        <dbReference type="Proteomes" id="UP000606974"/>
    </source>
</evidence>
<keyword evidence="2" id="KW-1185">Reference proteome</keyword>